<keyword evidence="2" id="KW-1185">Reference proteome</keyword>
<dbReference type="AlphaFoldDB" id="A0A4Z2IWJ9"/>
<accession>A0A4Z2IWJ9</accession>
<reference evidence="1 2" key="1">
    <citation type="submission" date="2019-03" db="EMBL/GenBank/DDBJ databases">
        <title>First draft genome of Liparis tanakae, snailfish: a comprehensive survey of snailfish specific genes.</title>
        <authorList>
            <person name="Kim W."/>
            <person name="Song I."/>
            <person name="Jeong J.-H."/>
            <person name="Kim D."/>
            <person name="Kim S."/>
            <person name="Ryu S."/>
            <person name="Song J.Y."/>
            <person name="Lee S.K."/>
        </authorList>
    </citation>
    <scope>NUCLEOTIDE SEQUENCE [LARGE SCALE GENOMIC DNA]</scope>
    <source>
        <tissue evidence="1">Muscle</tissue>
    </source>
</reference>
<evidence type="ECO:0000313" key="2">
    <source>
        <dbReference type="Proteomes" id="UP000314294"/>
    </source>
</evidence>
<gene>
    <name evidence="1" type="ORF">EYF80_007456</name>
</gene>
<organism evidence="1 2">
    <name type="scientific">Liparis tanakae</name>
    <name type="common">Tanaka's snailfish</name>
    <dbReference type="NCBI Taxonomy" id="230148"/>
    <lineage>
        <taxon>Eukaryota</taxon>
        <taxon>Metazoa</taxon>
        <taxon>Chordata</taxon>
        <taxon>Craniata</taxon>
        <taxon>Vertebrata</taxon>
        <taxon>Euteleostomi</taxon>
        <taxon>Actinopterygii</taxon>
        <taxon>Neopterygii</taxon>
        <taxon>Teleostei</taxon>
        <taxon>Neoteleostei</taxon>
        <taxon>Acanthomorphata</taxon>
        <taxon>Eupercaria</taxon>
        <taxon>Perciformes</taxon>
        <taxon>Cottioidei</taxon>
        <taxon>Cottales</taxon>
        <taxon>Liparidae</taxon>
        <taxon>Liparis</taxon>
    </lineage>
</organism>
<name>A0A4Z2IWJ9_9TELE</name>
<proteinExistence type="predicted"/>
<comment type="caution">
    <text evidence="1">The sequence shown here is derived from an EMBL/GenBank/DDBJ whole genome shotgun (WGS) entry which is preliminary data.</text>
</comment>
<evidence type="ECO:0000313" key="1">
    <source>
        <dbReference type="EMBL" id="TNN82335.1"/>
    </source>
</evidence>
<dbReference type="Proteomes" id="UP000314294">
    <property type="component" value="Unassembled WGS sequence"/>
</dbReference>
<protein>
    <submittedName>
        <fullName evidence="1">Uncharacterized protein</fullName>
    </submittedName>
</protein>
<sequence>MVVGIKICGRERGMMSVSNRQGEGERRALIQLMTADCRGGALDDLYWCCSRVMKGIRTYQCQQWENSSLC</sequence>
<dbReference type="EMBL" id="SRLO01000040">
    <property type="protein sequence ID" value="TNN82335.1"/>
    <property type="molecule type" value="Genomic_DNA"/>
</dbReference>